<protein>
    <submittedName>
        <fullName evidence="1">Uncharacterized protein</fullName>
    </submittedName>
</protein>
<sequence length="140" mass="16018">MSDLTPTHESVQNISQRQRKLRDEAIENQLSSLTECASMLKLKVMDIMQDYASIRSLPTHILSELGAYASSVIEFCQDFICERNEDGGTDDRETCQEELAGVERQFRGTLVLLERLVQGWDDMDVESVENEEELIQDVMK</sequence>
<reference evidence="1" key="1">
    <citation type="submission" date="2019-10" db="EMBL/GenBank/DDBJ databases">
        <authorList>
            <consortium name="DOE Joint Genome Institute"/>
            <person name="Kuo A."/>
            <person name="Miyauchi S."/>
            <person name="Kiss E."/>
            <person name="Drula E."/>
            <person name="Kohler A."/>
            <person name="Sanchez-Garcia M."/>
            <person name="Andreopoulos B."/>
            <person name="Barry K.W."/>
            <person name="Bonito G."/>
            <person name="Buee M."/>
            <person name="Carver A."/>
            <person name="Chen C."/>
            <person name="Cichocki N."/>
            <person name="Clum A."/>
            <person name="Culley D."/>
            <person name="Crous P.W."/>
            <person name="Fauchery L."/>
            <person name="Girlanda M."/>
            <person name="Hayes R."/>
            <person name="Keri Z."/>
            <person name="LaButti K."/>
            <person name="Lipzen A."/>
            <person name="Lombard V."/>
            <person name="Magnuson J."/>
            <person name="Maillard F."/>
            <person name="Morin E."/>
            <person name="Murat C."/>
            <person name="Nolan M."/>
            <person name="Ohm R."/>
            <person name="Pangilinan J."/>
            <person name="Pereira M."/>
            <person name="Perotto S."/>
            <person name="Peter M."/>
            <person name="Riley R."/>
            <person name="Sitrit Y."/>
            <person name="Stielow B."/>
            <person name="Szollosi G."/>
            <person name="Zifcakova L."/>
            <person name="Stursova M."/>
            <person name="Spatafora J.W."/>
            <person name="Tedersoo L."/>
            <person name="Vaario L.-M."/>
            <person name="Yamada A."/>
            <person name="Yan M."/>
            <person name="Wang P."/>
            <person name="Xu J."/>
            <person name="Bruns T."/>
            <person name="Baldrian P."/>
            <person name="Vilgalys R."/>
            <person name="Henrissat B."/>
            <person name="Grigoriev I.V."/>
            <person name="Hibbett D."/>
            <person name="Nagy L.G."/>
            <person name="Martin F.M."/>
        </authorList>
    </citation>
    <scope>NUCLEOTIDE SEQUENCE</scope>
    <source>
        <strain evidence="1">BED1</strain>
    </source>
</reference>
<evidence type="ECO:0000313" key="2">
    <source>
        <dbReference type="Proteomes" id="UP001194468"/>
    </source>
</evidence>
<gene>
    <name evidence="1" type="ORF">L210DRAFT_3512150</name>
</gene>
<reference evidence="1" key="2">
    <citation type="journal article" date="2020" name="Nat. Commun.">
        <title>Large-scale genome sequencing of mycorrhizal fungi provides insights into the early evolution of symbiotic traits.</title>
        <authorList>
            <person name="Miyauchi S."/>
            <person name="Kiss E."/>
            <person name="Kuo A."/>
            <person name="Drula E."/>
            <person name="Kohler A."/>
            <person name="Sanchez-Garcia M."/>
            <person name="Morin E."/>
            <person name="Andreopoulos B."/>
            <person name="Barry K.W."/>
            <person name="Bonito G."/>
            <person name="Buee M."/>
            <person name="Carver A."/>
            <person name="Chen C."/>
            <person name="Cichocki N."/>
            <person name="Clum A."/>
            <person name="Culley D."/>
            <person name="Crous P.W."/>
            <person name="Fauchery L."/>
            <person name="Girlanda M."/>
            <person name="Hayes R.D."/>
            <person name="Keri Z."/>
            <person name="LaButti K."/>
            <person name="Lipzen A."/>
            <person name="Lombard V."/>
            <person name="Magnuson J."/>
            <person name="Maillard F."/>
            <person name="Murat C."/>
            <person name="Nolan M."/>
            <person name="Ohm R.A."/>
            <person name="Pangilinan J."/>
            <person name="Pereira M.F."/>
            <person name="Perotto S."/>
            <person name="Peter M."/>
            <person name="Pfister S."/>
            <person name="Riley R."/>
            <person name="Sitrit Y."/>
            <person name="Stielow J.B."/>
            <person name="Szollosi G."/>
            <person name="Zifcakova L."/>
            <person name="Stursova M."/>
            <person name="Spatafora J.W."/>
            <person name="Tedersoo L."/>
            <person name="Vaario L.M."/>
            <person name="Yamada A."/>
            <person name="Yan M."/>
            <person name="Wang P."/>
            <person name="Xu J."/>
            <person name="Bruns T."/>
            <person name="Baldrian P."/>
            <person name="Vilgalys R."/>
            <person name="Dunand C."/>
            <person name="Henrissat B."/>
            <person name="Grigoriev I.V."/>
            <person name="Hibbett D."/>
            <person name="Nagy L.G."/>
            <person name="Martin F.M."/>
        </authorList>
    </citation>
    <scope>NUCLEOTIDE SEQUENCE</scope>
    <source>
        <strain evidence="1">BED1</strain>
    </source>
</reference>
<name>A0AAD4BAW2_BOLED</name>
<keyword evidence="2" id="KW-1185">Reference proteome</keyword>
<dbReference type="AlphaFoldDB" id="A0AAD4BAW2"/>
<dbReference type="Proteomes" id="UP001194468">
    <property type="component" value="Unassembled WGS sequence"/>
</dbReference>
<accession>A0AAD4BAW2</accession>
<comment type="caution">
    <text evidence="1">The sequence shown here is derived from an EMBL/GenBank/DDBJ whole genome shotgun (WGS) entry which is preliminary data.</text>
</comment>
<proteinExistence type="predicted"/>
<organism evidence="1 2">
    <name type="scientific">Boletus edulis BED1</name>
    <dbReference type="NCBI Taxonomy" id="1328754"/>
    <lineage>
        <taxon>Eukaryota</taxon>
        <taxon>Fungi</taxon>
        <taxon>Dikarya</taxon>
        <taxon>Basidiomycota</taxon>
        <taxon>Agaricomycotina</taxon>
        <taxon>Agaricomycetes</taxon>
        <taxon>Agaricomycetidae</taxon>
        <taxon>Boletales</taxon>
        <taxon>Boletineae</taxon>
        <taxon>Boletaceae</taxon>
        <taxon>Boletoideae</taxon>
        <taxon>Boletus</taxon>
    </lineage>
</organism>
<evidence type="ECO:0000313" key="1">
    <source>
        <dbReference type="EMBL" id="KAF8415763.1"/>
    </source>
</evidence>
<dbReference type="EMBL" id="WHUW01000294">
    <property type="protein sequence ID" value="KAF8415763.1"/>
    <property type="molecule type" value="Genomic_DNA"/>
</dbReference>